<dbReference type="Proteomes" id="UP000070687">
    <property type="component" value="Unassembled WGS sequence"/>
</dbReference>
<comment type="caution">
    <text evidence="1">The sequence shown here is derived from an EMBL/GenBank/DDBJ whole genome shotgun (WGS) entry which is preliminary data.</text>
</comment>
<organism evidence="1 2">
    <name type="scientific">Gardnerella vaginalis</name>
    <dbReference type="NCBI Taxonomy" id="2702"/>
    <lineage>
        <taxon>Bacteria</taxon>
        <taxon>Bacillati</taxon>
        <taxon>Actinomycetota</taxon>
        <taxon>Actinomycetes</taxon>
        <taxon>Bifidobacteriales</taxon>
        <taxon>Bifidobacteriaceae</taxon>
        <taxon>Gardnerella</taxon>
    </lineage>
</organism>
<proteinExistence type="predicted"/>
<evidence type="ECO:0000313" key="1">
    <source>
        <dbReference type="EMBL" id="KXA21113.1"/>
    </source>
</evidence>
<name>A0A133NXV2_GARVA</name>
<accession>A0A133NXV2</accession>
<evidence type="ECO:0000313" key="2">
    <source>
        <dbReference type="Proteomes" id="UP000070687"/>
    </source>
</evidence>
<sequence length="45" mass="5053">MLSTLSKLGAPNCLRARYALCAQAGRRARNNKRPHEFPRGVFVKP</sequence>
<protein>
    <submittedName>
        <fullName evidence="1">Uncharacterized protein</fullName>
    </submittedName>
</protein>
<dbReference type="EMBL" id="LRQB01000036">
    <property type="protein sequence ID" value="KXA21113.1"/>
    <property type="molecule type" value="Genomic_DNA"/>
</dbReference>
<gene>
    <name evidence="1" type="ORF">HMPREF3208_00660</name>
</gene>
<reference evidence="1 2" key="1">
    <citation type="submission" date="2016-01" db="EMBL/GenBank/DDBJ databases">
        <authorList>
            <person name="Oliw E.H."/>
        </authorList>
    </citation>
    <scope>NUCLEOTIDE SEQUENCE [LARGE SCALE GENOMIC DNA]</scope>
    <source>
        <strain evidence="1 2">PSS_7772B</strain>
    </source>
</reference>
<dbReference type="AlphaFoldDB" id="A0A133NXV2"/>